<dbReference type="NCBIfam" id="TIGR03586">
    <property type="entry name" value="PseI"/>
    <property type="match status" value="1"/>
</dbReference>
<organism evidence="2 3">
    <name type="scientific">Microbacterium lacus</name>
    <dbReference type="NCBI Taxonomy" id="415217"/>
    <lineage>
        <taxon>Bacteria</taxon>
        <taxon>Bacillati</taxon>
        <taxon>Actinomycetota</taxon>
        <taxon>Actinomycetes</taxon>
        <taxon>Micrococcales</taxon>
        <taxon>Microbacteriaceae</taxon>
        <taxon>Microbacterium</taxon>
    </lineage>
</organism>
<dbReference type="InterPro" id="IPR013974">
    <property type="entry name" value="SAF"/>
</dbReference>
<proteinExistence type="predicted"/>
<evidence type="ECO:0000313" key="3">
    <source>
        <dbReference type="Proteomes" id="UP001500596"/>
    </source>
</evidence>
<dbReference type="Pfam" id="PF08666">
    <property type="entry name" value="SAF"/>
    <property type="match status" value="1"/>
</dbReference>
<dbReference type="InterPro" id="IPR020030">
    <property type="entry name" value="Pseudaminic_synth_PseI"/>
</dbReference>
<dbReference type="Pfam" id="PF03102">
    <property type="entry name" value="NeuB"/>
    <property type="match status" value="1"/>
</dbReference>
<dbReference type="InterPro" id="IPR057736">
    <property type="entry name" value="SAF_PseI/NeuA/NeuB"/>
</dbReference>
<name>A0ABP4S6W7_9MICO</name>
<dbReference type="CDD" id="cd11615">
    <property type="entry name" value="SAF_NeuB_like"/>
    <property type="match status" value="1"/>
</dbReference>
<dbReference type="InterPro" id="IPR051690">
    <property type="entry name" value="PseI-like"/>
</dbReference>
<dbReference type="InterPro" id="IPR006190">
    <property type="entry name" value="SAF_AFP_Neu5Ac"/>
</dbReference>
<dbReference type="InterPro" id="IPR036732">
    <property type="entry name" value="AFP_Neu5c_C_sf"/>
</dbReference>
<dbReference type="SUPFAM" id="SSF51269">
    <property type="entry name" value="AFP III-like domain"/>
    <property type="match status" value="1"/>
</dbReference>
<evidence type="ECO:0000313" key="2">
    <source>
        <dbReference type="EMBL" id="GAA1668325.1"/>
    </source>
</evidence>
<evidence type="ECO:0000259" key="1">
    <source>
        <dbReference type="PROSITE" id="PS50844"/>
    </source>
</evidence>
<gene>
    <name evidence="2" type="primary">pseI</name>
    <name evidence="2" type="ORF">GCM10009807_10570</name>
</gene>
<comment type="caution">
    <text evidence="2">The sequence shown here is derived from an EMBL/GenBank/DDBJ whole genome shotgun (WGS) entry which is preliminary data.</text>
</comment>
<dbReference type="Gene3D" id="3.90.1210.10">
    <property type="entry name" value="Antifreeze-like/N-acetylneuraminic acid synthase C-terminal domain"/>
    <property type="match status" value="1"/>
</dbReference>
<dbReference type="InterPro" id="IPR013785">
    <property type="entry name" value="Aldolase_TIM"/>
</dbReference>
<dbReference type="PROSITE" id="PS50844">
    <property type="entry name" value="AFP_LIKE"/>
    <property type="match status" value="1"/>
</dbReference>
<sequence>MRIAGRTIGTESPPFVVAEISGNHGGRLSRALELIDAAADAGVDAVKFQTYTADTITIDADTAAFRISDGHGLWGGRTLYDLYTEAHTPWDWHAELFRHARRRGLIPFSSPFDATAVTLLEELEAPAYKIASLEIGDTGLLRAVAATGKPVMLSNGAATLQEVTAAIDTLTSAGASGIILLSCVSAYPADPREVNARSIPVLRDALGVTVGFSDHTPGLGSSLAAVAMGATVIEKHMTMSRAEGGVDAAFSLEPSEMKSLAVEARRVWESLGSATPAVSAGESESRRLARSLWVVRDVAAGEEVTSDTVRSIRPAGGLAPAEWDRVQGRRFRSDVRKGTPLRWDLL</sequence>
<dbReference type="Proteomes" id="UP001500596">
    <property type="component" value="Unassembled WGS sequence"/>
</dbReference>
<dbReference type="PANTHER" id="PTHR42966">
    <property type="entry name" value="N-ACETYLNEURAMINATE SYNTHASE"/>
    <property type="match status" value="1"/>
</dbReference>
<dbReference type="PANTHER" id="PTHR42966:SF2">
    <property type="entry name" value="PSEUDAMINIC ACID SYNTHASE"/>
    <property type="match status" value="1"/>
</dbReference>
<dbReference type="Gene3D" id="3.20.20.70">
    <property type="entry name" value="Aldolase class I"/>
    <property type="match status" value="1"/>
</dbReference>
<feature type="domain" description="AFP-like" evidence="1">
    <location>
        <begin position="291"/>
        <end position="346"/>
    </location>
</feature>
<dbReference type="EMBL" id="BAAAPK010000001">
    <property type="protein sequence ID" value="GAA1668325.1"/>
    <property type="molecule type" value="Genomic_DNA"/>
</dbReference>
<reference evidence="3" key="1">
    <citation type="journal article" date="2019" name="Int. J. Syst. Evol. Microbiol.">
        <title>The Global Catalogue of Microorganisms (GCM) 10K type strain sequencing project: providing services to taxonomists for standard genome sequencing and annotation.</title>
        <authorList>
            <consortium name="The Broad Institute Genomics Platform"/>
            <consortium name="The Broad Institute Genome Sequencing Center for Infectious Disease"/>
            <person name="Wu L."/>
            <person name="Ma J."/>
        </authorList>
    </citation>
    <scope>NUCLEOTIDE SEQUENCE [LARGE SCALE GENOMIC DNA]</scope>
    <source>
        <strain evidence="3">JCM 15575</strain>
    </source>
</reference>
<dbReference type="InterPro" id="IPR013132">
    <property type="entry name" value="PseI/NeuA/B-like_N"/>
</dbReference>
<accession>A0ABP4S6W7</accession>
<keyword evidence="3" id="KW-1185">Reference proteome</keyword>
<dbReference type="SUPFAM" id="SSF51569">
    <property type="entry name" value="Aldolase"/>
    <property type="match status" value="1"/>
</dbReference>
<protein>
    <submittedName>
        <fullName evidence="2">Pseudaminic acid synthase</fullName>
    </submittedName>
</protein>
<dbReference type="RefSeq" id="WP_344052345.1">
    <property type="nucleotide sequence ID" value="NZ_BAAAPK010000001.1"/>
</dbReference>
<dbReference type="SMART" id="SM00858">
    <property type="entry name" value="SAF"/>
    <property type="match status" value="1"/>
</dbReference>